<proteinExistence type="predicted"/>
<evidence type="ECO:0000313" key="2">
    <source>
        <dbReference type="EMBL" id="GBP73616.1"/>
    </source>
</evidence>
<comment type="caution">
    <text evidence="2">The sequence shown here is derived from an EMBL/GenBank/DDBJ whole genome shotgun (WGS) entry which is preliminary data.</text>
</comment>
<gene>
    <name evidence="2" type="ORF">EVAR_49238_1</name>
</gene>
<keyword evidence="3" id="KW-1185">Reference proteome</keyword>
<evidence type="ECO:0000313" key="3">
    <source>
        <dbReference type="Proteomes" id="UP000299102"/>
    </source>
</evidence>
<accession>A0A4C1YC15</accession>
<dbReference type="AlphaFoldDB" id="A0A4C1YC15"/>
<dbReference type="EMBL" id="BGZK01001180">
    <property type="protein sequence ID" value="GBP73616.1"/>
    <property type="molecule type" value="Genomic_DNA"/>
</dbReference>
<protein>
    <submittedName>
        <fullName evidence="2">Uncharacterized protein</fullName>
    </submittedName>
</protein>
<name>A0A4C1YC15_EUMVA</name>
<evidence type="ECO:0000256" key="1">
    <source>
        <dbReference type="SAM" id="MobiDB-lite"/>
    </source>
</evidence>
<sequence>MCRRHTVYGQTASLSGLELNGDVPTSECIFSLSSCDSGAVHSSITSLMMRGVGDGRHLSRRRGRRARPPAEPPNTALPIDAADTA</sequence>
<organism evidence="2 3">
    <name type="scientific">Eumeta variegata</name>
    <name type="common">Bagworm moth</name>
    <name type="synonym">Eumeta japonica</name>
    <dbReference type="NCBI Taxonomy" id="151549"/>
    <lineage>
        <taxon>Eukaryota</taxon>
        <taxon>Metazoa</taxon>
        <taxon>Ecdysozoa</taxon>
        <taxon>Arthropoda</taxon>
        <taxon>Hexapoda</taxon>
        <taxon>Insecta</taxon>
        <taxon>Pterygota</taxon>
        <taxon>Neoptera</taxon>
        <taxon>Endopterygota</taxon>
        <taxon>Lepidoptera</taxon>
        <taxon>Glossata</taxon>
        <taxon>Ditrysia</taxon>
        <taxon>Tineoidea</taxon>
        <taxon>Psychidae</taxon>
        <taxon>Oiketicinae</taxon>
        <taxon>Eumeta</taxon>
    </lineage>
</organism>
<feature type="region of interest" description="Disordered" evidence="1">
    <location>
        <begin position="53"/>
        <end position="85"/>
    </location>
</feature>
<reference evidence="2 3" key="1">
    <citation type="journal article" date="2019" name="Commun. Biol.">
        <title>The bagworm genome reveals a unique fibroin gene that provides high tensile strength.</title>
        <authorList>
            <person name="Kono N."/>
            <person name="Nakamura H."/>
            <person name="Ohtoshi R."/>
            <person name="Tomita M."/>
            <person name="Numata K."/>
            <person name="Arakawa K."/>
        </authorList>
    </citation>
    <scope>NUCLEOTIDE SEQUENCE [LARGE SCALE GENOMIC DNA]</scope>
</reference>
<dbReference type="Proteomes" id="UP000299102">
    <property type="component" value="Unassembled WGS sequence"/>
</dbReference>
<feature type="compositionally biased region" description="Basic residues" evidence="1">
    <location>
        <begin position="58"/>
        <end position="67"/>
    </location>
</feature>